<dbReference type="EMBL" id="KE344232">
    <property type="protein sequence ID" value="EXB55298.1"/>
    <property type="molecule type" value="Genomic_DNA"/>
</dbReference>
<keyword evidence="2" id="KW-1133">Transmembrane helix</keyword>
<evidence type="ECO:0000256" key="2">
    <source>
        <dbReference type="SAM" id="Phobius"/>
    </source>
</evidence>
<dbReference type="Proteomes" id="UP000030645">
    <property type="component" value="Unassembled WGS sequence"/>
</dbReference>
<reference evidence="4" key="1">
    <citation type="submission" date="2013-01" db="EMBL/GenBank/DDBJ databases">
        <title>Draft Genome Sequence of a Mulberry Tree, Morus notabilis C.K. Schneid.</title>
        <authorList>
            <person name="He N."/>
            <person name="Zhao S."/>
        </authorList>
    </citation>
    <scope>NUCLEOTIDE SEQUENCE</scope>
</reference>
<name>W9QVG3_9ROSA</name>
<accession>W9QVG3</accession>
<keyword evidence="2" id="KW-0472">Membrane</keyword>
<protein>
    <submittedName>
        <fullName evidence="3">Uncharacterized protein</fullName>
    </submittedName>
</protein>
<sequence>MSKRAPTLQASQRNTEKEPSLRRVRTMHRRPVERIATALLVPPSLAAILHFAHKPPPKDHYFKGTRSQGPQSFRHSGATRNDSQNFELIL</sequence>
<gene>
    <name evidence="3" type="ORF">L484_017209</name>
</gene>
<keyword evidence="2" id="KW-0812">Transmembrane</keyword>
<evidence type="ECO:0000256" key="1">
    <source>
        <dbReference type="SAM" id="MobiDB-lite"/>
    </source>
</evidence>
<feature type="transmembrane region" description="Helical" evidence="2">
    <location>
        <begin position="32"/>
        <end position="52"/>
    </location>
</feature>
<feature type="compositionally biased region" description="Polar residues" evidence="1">
    <location>
        <begin position="65"/>
        <end position="90"/>
    </location>
</feature>
<keyword evidence="4" id="KW-1185">Reference proteome</keyword>
<feature type="region of interest" description="Disordered" evidence="1">
    <location>
        <begin position="1"/>
        <end position="29"/>
    </location>
</feature>
<evidence type="ECO:0000313" key="3">
    <source>
        <dbReference type="EMBL" id="EXB55298.1"/>
    </source>
</evidence>
<proteinExistence type="predicted"/>
<organism evidence="3 4">
    <name type="scientific">Morus notabilis</name>
    <dbReference type="NCBI Taxonomy" id="981085"/>
    <lineage>
        <taxon>Eukaryota</taxon>
        <taxon>Viridiplantae</taxon>
        <taxon>Streptophyta</taxon>
        <taxon>Embryophyta</taxon>
        <taxon>Tracheophyta</taxon>
        <taxon>Spermatophyta</taxon>
        <taxon>Magnoliopsida</taxon>
        <taxon>eudicotyledons</taxon>
        <taxon>Gunneridae</taxon>
        <taxon>Pentapetalae</taxon>
        <taxon>rosids</taxon>
        <taxon>fabids</taxon>
        <taxon>Rosales</taxon>
        <taxon>Moraceae</taxon>
        <taxon>Moreae</taxon>
        <taxon>Morus</taxon>
    </lineage>
</organism>
<dbReference type="AlphaFoldDB" id="W9QVG3"/>
<feature type="region of interest" description="Disordered" evidence="1">
    <location>
        <begin position="57"/>
        <end position="90"/>
    </location>
</feature>
<evidence type="ECO:0000313" key="4">
    <source>
        <dbReference type="Proteomes" id="UP000030645"/>
    </source>
</evidence>